<feature type="transmembrane region" description="Helical" evidence="2">
    <location>
        <begin position="670"/>
        <end position="690"/>
    </location>
</feature>
<feature type="region of interest" description="Disordered" evidence="1">
    <location>
        <begin position="450"/>
        <end position="629"/>
    </location>
</feature>
<evidence type="ECO:0008006" key="5">
    <source>
        <dbReference type="Google" id="ProtNLM"/>
    </source>
</evidence>
<feature type="compositionally biased region" description="Basic and acidic residues" evidence="1">
    <location>
        <begin position="599"/>
        <end position="610"/>
    </location>
</feature>
<feature type="transmembrane region" description="Helical" evidence="2">
    <location>
        <begin position="702"/>
        <end position="725"/>
    </location>
</feature>
<feature type="compositionally biased region" description="Basic and acidic residues" evidence="1">
    <location>
        <begin position="450"/>
        <end position="460"/>
    </location>
</feature>
<feature type="region of interest" description="Disordered" evidence="1">
    <location>
        <begin position="1"/>
        <end position="62"/>
    </location>
</feature>
<keyword evidence="2" id="KW-0472">Membrane</keyword>
<proteinExistence type="predicted"/>
<feature type="compositionally biased region" description="Low complexity" evidence="1">
    <location>
        <begin position="501"/>
        <end position="528"/>
    </location>
</feature>
<feature type="compositionally biased region" description="Acidic residues" evidence="1">
    <location>
        <begin position="549"/>
        <end position="571"/>
    </location>
</feature>
<feature type="region of interest" description="Disordered" evidence="1">
    <location>
        <begin position="217"/>
        <end position="434"/>
    </location>
</feature>
<reference evidence="3 4" key="1">
    <citation type="journal article" date="2014" name="Genome Biol. Evol.">
        <title>The secreted proteins of Achlya hypogyna and Thraustotheca clavata identify the ancestral oomycete secretome and reveal gene acquisitions by horizontal gene transfer.</title>
        <authorList>
            <person name="Misner I."/>
            <person name="Blouin N."/>
            <person name="Leonard G."/>
            <person name="Richards T.A."/>
            <person name="Lane C.E."/>
        </authorList>
    </citation>
    <scope>NUCLEOTIDE SEQUENCE [LARGE SCALE GENOMIC DNA]</scope>
    <source>
        <strain evidence="3 4">ATCC 48635</strain>
    </source>
</reference>
<evidence type="ECO:0000256" key="2">
    <source>
        <dbReference type="SAM" id="Phobius"/>
    </source>
</evidence>
<keyword evidence="2" id="KW-0812">Transmembrane</keyword>
<evidence type="ECO:0000313" key="3">
    <source>
        <dbReference type="EMBL" id="OQS01097.1"/>
    </source>
</evidence>
<sequence>MDDSDDETGAAYFLPGGIADDGPPRRVVPGSTPAQPAPFRTPTVTSFGSIRPMRPQSLHGGYRGVPEPSNSLLSDLGGEAMPVQNRERGIPISGYGFGSSGSIGVGSIGVIGSAPTQAPTFARPGTFMSHAPLKSVASSPVAASAPLRAPPGLAAPPQQAPLDRPFGGFMSHIRSPTGVASPLHSAPPVSIFRSDSNTSNSDLAELNTTSVVVSHSVATMDTTPTKSSHGYGPLPGTLEPVADQRRKPIGRRPQAVNEPQTPSTIVDSPSSASSSSSKESTSPLPQHAHRTMASTTTQASVRAKQRSPLRKPPVQEKPAATKAAKTNGRQQQQPSQQSVKQQRQQHQVSRPTAEPMTAPAKPSPAEPSPTEPNPTEPSLAATEPSPAIAAQSQRTVEASPAIGPRGPAAAKPRPSAPEPRRALTESGSVTVEAPVRPEYTLEVLVRRQSPHEAPVKEMSAKADLLPATSLPKEPSRDVASPMTQDVLAPESTAEIRPAPAPVAAPSTPKRLTPATPKQPATPKAATPTPEAPLPRKAACALMEEVPAAAEDEINEESCEDDPNATATDDEVPAPAPQAVRRPKPESEEEAVKPKARAAKRAEKLRKDSSRKERKLQHKKRDAEAEAEAPAPMAEDVLADFARSPSGPSYVAALASTYLRRLAALAMHAQAVASVALSVLLLVGLHVATYAVGFHRLALRGLLVNRSIGSCFAFLYLFPLLVQYVIPWAPPWAPVCLWYAFLVQLFCTQGSTAMVATFRILLPLVFLVEGVSHHSFLLDLNGAELLLISFILSALKTGNMCSPVFFLSLSLQCLSAVFLGSELFVQWGQLAVALYSLNAMSSLHQDWSLLEGGDDAGHRHFIGDYHTPTTGPSGASIQKTKRLDRRSLASVVKGRSKARGMSSL</sequence>
<dbReference type="Proteomes" id="UP000243579">
    <property type="component" value="Unassembled WGS sequence"/>
</dbReference>
<evidence type="ECO:0000313" key="4">
    <source>
        <dbReference type="Proteomes" id="UP000243579"/>
    </source>
</evidence>
<feature type="compositionally biased region" description="Low complexity" evidence="1">
    <location>
        <begin position="398"/>
        <end position="413"/>
    </location>
</feature>
<evidence type="ECO:0000256" key="1">
    <source>
        <dbReference type="SAM" id="MobiDB-lite"/>
    </source>
</evidence>
<protein>
    <recommendedName>
        <fullName evidence="5">Transmembrane protein</fullName>
    </recommendedName>
</protein>
<feature type="compositionally biased region" description="Basic and acidic residues" evidence="1">
    <location>
        <begin position="582"/>
        <end position="592"/>
    </location>
</feature>
<organism evidence="3 4">
    <name type="scientific">Achlya hypogyna</name>
    <name type="common">Oomycete</name>
    <name type="synonym">Protoachlya hypogyna</name>
    <dbReference type="NCBI Taxonomy" id="1202772"/>
    <lineage>
        <taxon>Eukaryota</taxon>
        <taxon>Sar</taxon>
        <taxon>Stramenopiles</taxon>
        <taxon>Oomycota</taxon>
        <taxon>Saprolegniomycetes</taxon>
        <taxon>Saprolegniales</taxon>
        <taxon>Achlyaceae</taxon>
        <taxon>Achlya</taxon>
    </lineage>
</organism>
<feature type="compositionally biased region" description="Pro residues" evidence="1">
    <location>
        <begin position="361"/>
        <end position="375"/>
    </location>
</feature>
<comment type="caution">
    <text evidence="3">The sequence shown here is derived from an EMBL/GenBank/DDBJ whole genome shotgun (WGS) entry which is preliminary data.</text>
</comment>
<keyword evidence="4" id="KW-1185">Reference proteome</keyword>
<keyword evidence="2" id="KW-1133">Transmembrane helix</keyword>
<feature type="compositionally biased region" description="Low complexity" evidence="1">
    <location>
        <begin position="329"/>
        <end position="351"/>
    </location>
</feature>
<dbReference type="EMBL" id="JNBR01000015">
    <property type="protein sequence ID" value="OQS01097.1"/>
    <property type="molecule type" value="Genomic_DNA"/>
</dbReference>
<feature type="compositionally biased region" description="Polar residues" evidence="1">
    <location>
        <begin position="257"/>
        <end position="267"/>
    </location>
</feature>
<accession>A0A1V9ZSW5</accession>
<dbReference type="AlphaFoldDB" id="A0A1V9ZSW5"/>
<dbReference type="STRING" id="1202772.A0A1V9ZSW5"/>
<dbReference type="OrthoDB" id="79610at2759"/>
<name>A0A1V9ZSW5_ACHHY</name>
<gene>
    <name evidence="3" type="ORF">ACHHYP_01823</name>
</gene>
<feature type="compositionally biased region" description="Low complexity" evidence="1">
    <location>
        <begin position="268"/>
        <end position="282"/>
    </location>
</feature>